<proteinExistence type="predicted"/>
<protein>
    <recommendedName>
        <fullName evidence="4">Glycosyltransferase RgtA/B/C/D-like domain-containing protein</fullName>
    </recommendedName>
</protein>
<gene>
    <name evidence="2" type="ORF">AQPW35_24610</name>
</gene>
<evidence type="ECO:0000256" key="1">
    <source>
        <dbReference type="SAM" id="Phobius"/>
    </source>
</evidence>
<feature type="transmembrane region" description="Helical" evidence="1">
    <location>
        <begin position="101"/>
        <end position="122"/>
    </location>
</feature>
<feature type="transmembrane region" description="Helical" evidence="1">
    <location>
        <begin position="271"/>
        <end position="290"/>
    </location>
</feature>
<feature type="transmembrane region" description="Helical" evidence="1">
    <location>
        <begin position="427"/>
        <end position="450"/>
    </location>
</feature>
<keyword evidence="1" id="KW-0812">Transmembrane</keyword>
<feature type="transmembrane region" description="Helical" evidence="1">
    <location>
        <begin position="393"/>
        <end position="415"/>
    </location>
</feature>
<dbReference type="AlphaFoldDB" id="A0A480ARB1"/>
<keyword evidence="1" id="KW-0472">Membrane</keyword>
<reference evidence="3" key="1">
    <citation type="submission" date="2019-03" db="EMBL/GenBank/DDBJ databases">
        <title>Aquabacterium pictum sp.nov., the first bacteriochlorophyll a-containing freshwater bacterium in the genus Aquabacterium of the class Betaproteobacteria.</title>
        <authorList>
            <person name="Hirose S."/>
            <person name="Tank M."/>
            <person name="Hara E."/>
            <person name="Tamaki H."/>
            <person name="Takaichi S."/>
            <person name="Haruta S."/>
            <person name="Hanada S."/>
        </authorList>
    </citation>
    <scope>NUCLEOTIDE SEQUENCE [LARGE SCALE GENOMIC DNA]</scope>
    <source>
        <strain evidence="3">W35</strain>
    </source>
</reference>
<feature type="transmembrane region" description="Helical" evidence="1">
    <location>
        <begin position="325"/>
        <end position="344"/>
    </location>
</feature>
<evidence type="ECO:0008006" key="4">
    <source>
        <dbReference type="Google" id="ProtNLM"/>
    </source>
</evidence>
<name>A0A480ARB1_9BURK</name>
<dbReference type="Proteomes" id="UP000301751">
    <property type="component" value="Unassembled WGS sequence"/>
</dbReference>
<comment type="caution">
    <text evidence="2">The sequence shown here is derived from an EMBL/GenBank/DDBJ whole genome shotgun (WGS) entry which is preliminary data.</text>
</comment>
<dbReference type="OrthoDB" id="8556356at2"/>
<evidence type="ECO:0000313" key="2">
    <source>
        <dbReference type="EMBL" id="GCL63380.1"/>
    </source>
</evidence>
<sequence length="561" mass="59920">MTPKPNPALVTQDAVRRLPRLALLLFCAAYVLPGLFGRDPWRGAELVAFGQMLSIAEGRAPWLAPALGGVPTDAALLPHWIGALAIRAGSGWLDPALAARLPFAALLVLTLVAVWYATFHLARSDAAQPLPFAFGGEASPVDYARAMADGALLVLIATLGLLQLGHQTTPELAQLAAVAGLQWAWAAAPHRVWPARLGVLAALPLLAACGAPAMAVALGVGALLLFWRSADAGLRALRPWLAAATVLAALLAWPSGAWAWRVAPALDVGSLARLLLWFLWPAWPLALWTVWQWRRHLAQRHLAIPLLVLLVAGVTSVAMDGSDRALMLGLPGIAVLAAFALPTLQRSGAAAIDWLSVFFFSVCAAIVWVFYAAMQTGTPAKALGTVLRLAPGFAPQMSWPGLVLAAAATLAWLGLVRWRTGRHRAVIWKSVVLPAGGVALVWLLLMTLWLPLLDYGRSNRPLAERLVRHVPDGQCIAVPQGPPSLVAALEFHGQRRVDATPRAARGRCPVLMLVLPLRGPDLARGNALAATQRALGWQEVARERRPTDRSEAVVVFRRSPG</sequence>
<keyword evidence="3" id="KW-1185">Reference proteome</keyword>
<evidence type="ECO:0000313" key="3">
    <source>
        <dbReference type="Proteomes" id="UP000301751"/>
    </source>
</evidence>
<feature type="transmembrane region" description="Helical" evidence="1">
    <location>
        <begin position="21"/>
        <end position="37"/>
    </location>
</feature>
<keyword evidence="1" id="KW-1133">Transmembrane helix</keyword>
<accession>A0A480ARB1</accession>
<organism evidence="2 3">
    <name type="scientific">Pseudaquabacterium pictum</name>
    <dbReference type="NCBI Taxonomy" id="2315236"/>
    <lineage>
        <taxon>Bacteria</taxon>
        <taxon>Pseudomonadati</taxon>
        <taxon>Pseudomonadota</taxon>
        <taxon>Betaproteobacteria</taxon>
        <taxon>Burkholderiales</taxon>
        <taxon>Sphaerotilaceae</taxon>
        <taxon>Pseudaquabacterium</taxon>
    </lineage>
</organism>
<dbReference type="EMBL" id="BJCL01000005">
    <property type="protein sequence ID" value="GCL63380.1"/>
    <property type="molecule type" value="Genomic_DNA"/>
</dbReference>
<feature type="transmembrane region" description="Helical" evidence="1">
    <location>
        <begin position="199"/>
        <end position="227"/>
    </location>
</feature>
<feature type="transmembrane region" description="Helical" evidence="1">
    <location>
        <begin position="143"/>
        <end position="162"/>
    </location>
</feature>
<feature type="transmembrane region" description="Helical" evidence="1">
    <location>
        <begin position="351"/>
        <end position="373"/>
    </location>
</feature>
<dbReference type="RefSeq" id="WP_137733114.1">
    <property type="nucleotide sequence ID" value="NZ_BJCL01000005.1"/>
</dbReference>
<feature type="transmembrane region" description="Helical" evidence="1">
    <location>
        <begin position="239"/>
        <end position="259"/>
    </location>
</feature>
<feature type="transmembrane region" description="Helical" evidence="1">
    <location>
        <begin position="302"/>
        <end position="319"/>
    </location>
</feature>